<comment type="caution">
    <text evidence="2">The sequence shown here is derived from an EMBL/GenBank/DDBJ whole genome shotgun (WGS) entry which is preliminary data.</text>
</comment>
<feature type="region of interest" description="Disordered" evidence="1">
    <location>
        <begin position="15"/>
        <end position="42"/>
    </location>
</feature>
<organism evidence="2 3">
    <name type="scientific">Mycena alexandri</name>
    <dbReference type="NCBI Taxonomy" id="1745969"/>
    <lineage>
        <taxon>Eukaryota</taxon>
        <taxon>Fungi</taxon>
        <taxon>Dikarya</taxon>
        <taxon>Basidiomycota</taxon>
        <taxon>Agaricomycotina</taxon>
        <taxon>Agaricomycetes</taxon>
        <taxon>Agaricomycetidae</taxon>
        <taxon>Agaricales</taxon>
        <taxon>Marasmiineae</taxon>
        <taxon>Mycenaceae</taxon>
        <taxon>Mycena</taxon>
    </lineage>
</organism>
<accession>A0AAD6TAN7</accession>
<dbReference type="Proteomes" id="UP001218188">
    <property type="component" value="Unassembled WGS sequence"/>
</dbReference>
<protein>
    <submittedName>
        <fullName evidence="2">Uncharacterized protein</fullName>
    </submittedName>
</protein>
<proteinExistence type="predicted"/>
<dbReference type="AlphaFoldDB" id="A0AAD6TAN7"/>
<sequence>MCKLGVTYNDYKGKQRQRQQINTHEEISYTSLPANEAMGEGGKKSGIRCISTSTQPASTLYTGRLWYRQGHSCPPIDRVSSNEEKGDGARGQGKRLTRQVESMQGTKGKRPAERAISIGEQGGKKKGRKKEASDKAEIDKVFHMKVRNVVNAGKDRFGSELRHLSSNAESERHVRFQFGCLRNADPELAFRGSKISSRRKFADYPYVSTFSVEPRVIIQGWTAYKVKKYVG</sequence>
<evidence type="ECO:0000256" key="1">
    <source>
        <dbReference type="SAM" id="MobiDB-lite"/>
    </source>
</evidence>
<keyword evidence="3" id="KW-1185">Reference proteome</keyword>
<name>A0AAD6TAN7_9AGAR</name>
<gene>
    <name evidence="2" type="ORF">C8F04DRAFT_1176040</name>
</gene>
<reference evidence="2" key="1">
    <citation type="submission" date="2023-03" db="EMBL/GenBank/DDBJ databases">
        <title>Massive genome expansion in bonnet fungi (Mycena s.s.) driven by repeated elements and novel gene families across ecological guilds.</title>
        <authorList>
            <consortium name="Lawrence Berkeley National Laboratory"/>
            <person name="Harder C.B."/>
            <person name="Miyauchi S."/>
            <person name="Viragh M."/>
            <person name="Kuo A."/>
            <person name="Thoen E."/>
            <person name="Andreopoulos B."/>
            <person name="Lu D."/>
            <person name="Skrede I."/>
            <person name="Drula E."/>
            <person name="Henrissat B."/>
            <person name="Morin E."/>
            <person name="Kohler A."/>
            <person name="Barry K."/>
            <person name="LaButti K."/>
            <person name="Morin E."/>
            <person name="Salamov A."/>
            <person name="Lipzen A."/>
            <person name="Mereny Z."/>
            <person name="Hegedus B."/>
            <person name="Baldrian P."/>
            <person name="Stursova M."/>
            <person name="Weitz H."/>
            <person name="Taylor A."/>
            <person name="Grigoriev I.V."/>
            <person name="Nagy L.G."/>
            <person name="Martin F."/>
            <person name="Kauserud H."/>
        </authorList>
    </citation>
    <scope>NUCLEOTIDE SEQUENCE</scope>
    <source>
        <strain evidence="2">CBHHK200</strain>
    </source>
</reference>
<evidence type="ECO:0000313" key="3">
    <source>
        <dbReference type="Proteomes" id="UP001218188"/>
    </source>
</evidence>
<feature type="region of interest" description="Disordered" evidence="1">
    <location>
        <begin position="76"/>
        <end position="135"/>
    </location>
</feature>
<evidence type="ECO:0000313" key="2">
    <source>
        <dbReference type="EMBL" id="KAJ7042964.1"/>
    </source>
</evidence>
<dbReference type="EMBL" id="JARJCM010000011">
    <property type="protein sequence ID" value="KAJ7042964.1"/>
    <property type="molecule type" value="Genomic_DNA"/>
</dbReference>
<feature type="compositionally biased region" description="Polar residues" evidence="1">
    <location>
        <begin position="18"/>
        <end position="33"/>
    </location>
</feature>